<dbReference type="EMBL" id="QYUN01000002">
    <property type="protein sequence ID" value="RJG04848.1"/>
    <property type="molecule type" value="Genomic_DNA"/>
</dbReference>
<keyword evidence="4" id="KW-1185">Reference proteome</keyword>
<dbReference type="Proteomes" id="UP000285190">
    <property type="component" value="Unassembled WGS sequence"/>
</dbReference>
<dbReference type="GO" id="GO:0031241">
    <property type="term" value="C:periplasmic side of cell outer membrane"/>
    <property type="evidence" value="ECO:0007669"/>
    <property type="project" value="TreeGrafter"/>
</dbReference>
<dbReference type="AlphaFoldDB" id="A0A418WX79"/>
<dbReference type="SUPFAM" id="SSF53822">
    <property type="entry name" value="Periplasmic binding protein-like I"/>
    <property type="match status" value="1"/>
</dbReference>
<evidence type="ECO:0000313" key="3">
    <source>
        <dbReference type="EMBL" id="RJG04848.1"/>
    </source>
</evidence>
<dbReference type="PANTHER" id="PTHR38038">
    <property type="entry name" value="PENICILLIN-BINDING PROTEIN ACTIVATOR LPOA"/>
    <property type="match status" value="1"/>
</dbReference>
<keyword evidence="1" id="KW-0472">Membrane</keyword>
<gene>
    <name evidence="3" type="ORF">D3870_01365</name>
</gene>
<accession>A0A418WX79</accession>
<sequence length="421" mass="44819">MWYRLAKVLLLGAALGGLCLPVQSNTTVSPAGARSALPSSVVSSVSPVSPVSSFSPAPLRIAQTDLSIPPPAFEFPSTTPPARIALLLPLRSGPLLQAAEAVRAGFLAAWEREREGVTVDVIETGDAPQDILATYAEAAAQHDIVVGPLSRSGVTALAQGNAISRPTIALTQPELPTEGELKLPQQLLVIGLSIEDEARQAANWAATDKKVGKAFVIATATAWQRRAAHAFAAQWQQKGKEAEIIELTASSGYLEAKGLSELKGRLQSDQPAVLFVALDARQARQVRAAAGRELPLYGTSQLNPLALSDWETAERTGDLDGARFFDMPWQLQSDHPAVMSYAHAEAGAEQKRSADLERLYALGIDAWRVAQAVAAKNNSFELDGVTGKLTVRFGQGAPSFVRVQQQAVYRQGGVAPVANRR</sequence>
<proteinExistence type="predicted"/>
<evidence type="ECO:0000256" key="2">
    <source>
        <dbReference type="SAM" id="SignalP"/>
    </source>
</evidence>
<dbReference type="PANTHER" id="PTHR38038:SF1">
    <property type="entry name" value="PENICILLIN-BINDING PROTEIN ACTIVATOR LPOA"/>
    <property type="match status" value="1"/>
</dbReference>
<dbReference type="GO" id="GO:0030234">
    <property type="term" value="F:enzyme regulator activity"/>
    <property type="evidence" value="ECO:0007669"/>
    <property type="project" value="TreeGrafter"/>
</dbReference>
<reference evidence="3 4" key="1">
    <citation type="submission" date="2018-09" db="EMBL/GenBank/DDBJ databases">
        <authorList>
            <person name="Zhu H."/>
        </authorList>
    </citation>
    <scope>NUCLEOTIDE SEQUENCE [LARGE SCALE GENOMIC DNA]</scope>
    <source>
        <strain evidence="3 4">K2R10-39</strain>
    </source>
</reference>
<name>A0A418WX79_9BURK</name>
<dbReference type="Gene3D" id="3.40.50.2300">
    <property type="match status" value="2"/>
</dbReference>
<comment type="caution">
    <text evidence="3">The sequence shown here is derived from an EMBL/GenBank/DDBJ whole genome shotgun (WGS) entry which is preliminary data.</text>
</comment>
<protein>
    <recommendedName>
        <fullName evidence="5">LppC family lipoprotein</fullName>
    </recommendedName>
</protein>
<dbReference type="InterPro" id="IPR007443">
    <property type="entry name" value="LpoA"/>
</dbReference>
<dbReference type="GO" id="GO:0009252">
    <property type="term" value="P:peptidoglycan biosynthetic process"/>
    <property type="evidence" value="ECO:0007669"/>
    <property type="project" value="TreeGrafter"/>
</dbReference>
<dbReference type="Pfam" id="PF04348">
    <property type="entry name" value="LppC"/>
    <property type="match status" value="1"/>
</dbReference>
<evidence type="ECO:0000256" key="1">
    <source>
        <dbReference type="ARBA" id="ARBA00023136"/>
    </source>
</evidence>
<organism evidence="3 4">
    <name type="scientific">Noviherbaspirillum cavernae</name>
    <dbReference type="NCBI Taxonomy" id="2320862"/>
    <lineage>
        <taxon>Bacteria</taxon>
        <taxon>Pseudomonadati</taxon>
        <taxon>Pseudomonadota</taxon>
        <taxon>Betaproteobacteria</taxon>
        <taxon>Burkholderiales</taxon>
        <taxon>Oxalobacteraceae</taxon>
        <taxon>Noviherbaspirillum</taxon>
    </lineage>
</organism>
<evidence type="ECO:0000313" key="4">
    <source>
        <dbReference type="Proteomes" id="UP000285190"/>
    </source>
</evidence>
<dbReference type="OrthoDB" id="9152130at2"/>
<dbReference type="CDD" id="cd06339">
    <property type="entry name" value="PBP1_YraM_LppC_lipoprotein-like"/>
    <property type="match status" value="1"/>
</dbReference>
<dbReference type="InterPro" id="IPR028082">
    <property type="entry name" value="Peripla_BP_I"/>
</dbReference>
<evidence type="ECO:0008006" key="5">
    <source>
        <dbReference type="Google" id="ProtNLM"/>
    </source>
</evidence>
<feature type="chain" id="PRO_5019059700" description="LppC family lipoprotein" evidence="2">
    <location>
        <begin position="25"/>
        <end position="421"/>
    </location>
</feature>
<keyword evidence="2" id="KW-0732">Signal</keyword>
<feature type="signal peptide" evidence="2">
    <location>
        <begin position="1"/>
        <end position="24"/>
    </location>
</feature>